<sequence length="305" mass="35150">MKMDITEKTLGIVILNYLNYKDTLECVKSLLGQSYKAFYIVIVDNHSANESYQVLRNKFSGVENISVVQTSANLGFAKGNNQGIKILKEMGIRKVLVSNNDVIFFDKYYLEHLVDLKYKSCVGMIGTAIINADGGNHNPVPVSNLTYGRFRMYEIAASFKCWSTRYVPGIKKLYDFKHSLVKKETSSQHIDGSRTHILNPEFEMLHGSVLYFTENFLNEYDGFYPGTFLYVEEDILNLLCQRTGMRQMYVSSIVVKHKEDGSSDMAWENRDKRKMKSHYQRQSLRCLDSLRRKPVDQLKSAFLQC</sequence>
<dbReference type="RefSeq" id="WP_003809739.1">
    <property type="nucleotide sequence ID" value="NZ_AP028457.1"/>
</dbReference>
<comment type="similarity">
    <text evidence="2">Belongs to the glycosyltransferase 2 family.</text>
</comment>
<protein>
    <recommendedName>
        <fullName evidence="5">Glycosyltransferase 2-like domain-containing protein</fullName>
    </recommendedName>
</protein>
<proteinExistence type="inferred from homology"/>
<gene>
    <name evidence="6" type="ORF">B19861_16270</name>
</gene>
<dbReference type="Pfam" id="PF00535">
    <property type="entry name" value="Glycos_transf_2"/>
    <property type="match status" value="1"/>
</dbReference>
<evidence type="ECO:0000256" key="3">
    <source>
        <dbReference type="ARBA" id="ARBA00022676"/>
    </source>
</evidence>
<dbReference type="Proteomes" id="UP001357973">
    <property type="component" value="Chromosome"/>
</dbReference>
<dbReference type="PANTHER" id="PTHR43179">
    <property type="entry name" value="RHAMNOSYLTRANSFERASE WBBL"/>
    <property type="match status" value="1"/>
</dbReference>
<dbReference type="Gene3D" id="3.90.550.10">
    <property type="entry name" value="Spore Coat Polysaccharide Biosynthesis Protein SpsA, Chain A"/>
    <property type="match status" value="1"/>
</dbReference>
<keyword evidence="3" id="KW-0328">Glycosyltransferase</keyword>
<dbReference type="SUPFAM" id="SSF53448">
    <property type="entry name" value="Nucleotide-diphospho-sugar transferases"/>
    <property type="match status" value="1"/>
</dbReference>
<dbReference type="PANTHER" id="PTHR43179:SF12">
    <property type="entry name" value="GALACTOFURANOSYLTRANSFERASE GLFT2"/>
    <property type="match status" value="1"/>
</dbReference>
<evidence type="ECO:0000256" key="1">
    <source>
        <dbReference type="ARBA" id="ARBA00004776"/>
    </source>
</evidence>
<organism evidence="6 7">
    <name type="scientific">Bifidobacterium adolescentis</name>
    <dbReference type="NCBI Taxonomy" id="1680"/>
    <lineage>
        <taxon>Bacteria</taxon>
        <taxon>Bacillati</taxon>
        <taxon>Actinomycetota</taxon>
        <taxon>Actinomycetes</taxon>
        <taxon>Bifidobacteriales</taxon>
        <taxon>Bifidobacteriaceae</taxon>
        <taxon>Bifidobacterium</taxon>
    </lineage>
</organism>
<comment type="pathway">
    <text evidence="1">Cell wall biogenesis; cell wall polysaccharide biosynthesis.</text>
</comment>
<dbReference type="InterPro" id="IPR001173">
    <property type="entry name" value="Glyco_trans_2-like"/>
</dbReference>
<evidence type="ECO:0000313" key="7">
    <source>
        <dbReference type="Proteomes" id="UP001357973"/>
    </source>
</evidence>
<keyword evidence="7" id="KW-1185">Reference proteome</keyword>
<evidence type="ECO:0000313" key="6">
    <source>
        <dbReference type="EMBL" id="BEK83685.1"/>
    </source>
</evidence>
<evidence type="ECO:0000256" key="2">
    <source>
        <dbReference type="ARBA" id="ARBA00006739"/>
    </source>
</evidence>
<feature type="domain" description="Glycosyltransferase 2-like" evidence="5">
    <location>
        <begin position="12"/>
        <end position="171"/>
    </location>
</feature>
<evidence type="ECO:0000256" key="4">
    <source>
        <dbReference type="ARBA" id="ARBA00022679"/>
    </source>
</evidence>
<dbReference type="InterPro" id="IPR029044">
    <property type="entry name" value="Nucleotide-diphossugar_trans"/>
</dbReference>
<name>A0ABN6ZIZ1_BIFAD</name>
<dbReference type="EMBL" id="AP028457">
    <property type="protein sequence ID" value="BEK83685.1"/>
    <property type="molecule type" value="Genomic_DNA"/>
</dbReference>
<accession>A0ABN6ZIZ1</accession>
<keyword evidence="4" id="KW-0808">Transferase</keyword>
<reference evidence="6 7" key="1">
    <citation type="submission" date="2023-06" db="EMBL/GenBank/DDBJ databases">
        <title>Complete Genome Sequences of Bifidobacterium faecale strain JCM19861T was isolated from human faeces by Jung-Hye Choi et al. (2014).</title>
        <authorList>
            <person name="Okuhama S."/>
            <person name="Takahashi H."/>
            <person name="Imaizumi K."/>
            <person name="Nakayama S."/>
            <person name="Ogata Y."/>
            <person name="Suda W."/>
        </authorList>
    </citation>
    <scope>NUCLEOTIDE SEQUENCE [LARGE SCALE GENOMIC DNA]</scope>
    <source>
        <strain evidence="6 7">JCM 19861</strain>
    </source>
</reference>
<evidence type="ECO:0000259" key="5">
    <source>
        <dbReference type="Pfam" id="PF00535"/>
    </source>
</evidence>